<feature type="domain" description="Nucleotide-diphospho-sugar transferase" evidence="1">
    <location>
        <begin position="58"/>
        <end position="112"/>
    </location>
</feature>
<comment type="caution">
    <text evidence="2">The sequence shown here is derived from an EMBL/GenBank/DDBJ whole genome shotgun (WGS) entry which is preliminary data.</text>
</comment>
<dbReference type="PANTHER" id="PTHR46038:SF12">
    <property type="entry name" value="OS03G0731800 PROTEIN"/>
    <property type="match status" value="1"/>
</dbReference>
<accession>A0AAD3SUW0</accession>
<dbReference type="PANTHER" id="PTHR46038">
    <property type="entry name" value="EXPRESSED PROTEIN-RELATED"/>
    <property type="match status" value="1"/>
</dbReference>
<dbReference type="AlphaFoldDB" id="A0AAD3SUW0"/>
<sequence length="183" mass="21160">MAMVREKDELETALKKASMENKTVIIAVLNGAYAAGEMPNMLDLFLESFWAGEGTRQLVDHLLMVAVDQTAYERCIFRGLHCYWLETEGVDFKKEETYMSEEFIKMMWRRTREHYGVMSSRDPLGALGEPGPRFRSFWALFGENIRAPSSRIHALFRPDLEESYRTHHWVGASNPISTTEIEM</sequence>
<organism evidence="2 3">
    <name type="scientific">Nepenthes gracilis</name>
    <name type="common">Slender pitcher plant</name>
    <dbReference type="NCBI Taxonomy" id="150966"/>
    <lineage>
        <taxon>Eukaryota</taxon>
        <taxon>Viridiplantae</taxon>
        <taxon>Streptophyta</taxon>
        <taxon>Embryophyta</taxon>
        <taxon>Tracheophyta</taxon>
        <taxon>Spermatophyta</taxon>
        <taxon>Magnoliopsida</taxon>
        <taxon>eudicotyledons</taxon>
        <taxon>Gunneridae</taxon>
        <taxon>Pentapetalae</taxon>
        <taxon>Caryophyllales</taxon>
        <taxon>Nepenthaceae</taxon>
        <taxon>Nepenthes</taxon>
    </lineage>
</organism>
<evidence type="ECO:0000313" key="3">
    <source>
        <dbReference type="Proteomes" id="UP001279734"/>
    </source>
</evidence>
<keyword evidence="3" id="KW-1185">Reference proteome</keyword>
<dbReference type="EMBL" id="BSYO01000017">
    <property type="protein sequence ID" value="GMH17304.1"/>
    <property type="molecule type" value="Genomic_DNA"/>
</dbReference>
<dbReference type="Pfam" id="PF03407">
    <property type="entry name" value="Nucleotid_trans"/>
    <property type="match status" value="1"/>
</dbReference>
<protein>
    <recommendedName>
        <fullName evidence="1">Nucleotide-diphospho-sugar transferase domain-containing protein</fullName>
    </recommendedName>
</protein>
<gene>
    <name evidence="2" type="ORF">Nepgr_019145</name>
</gene>
<dbReference type="InterPro" id="IPR044821">
    <property type="entry name" value="At1g28695/At4g15970-like"/>
</dbReference>
<proteinExistence type="predicted"/>
<name>A0AAD3SUW0_NEPGR</name>
<dbReference type="Proteomes" id="UP001279734">
    <property type="component" value="Unassembled WGS sequence"/>
</dbReference>
<reference evidence="2" key="1">
    <citation type="submission" date="2023-05" db="EMBL/GenBank/DDBJ databases">
        <title>Nepenthes gracilis genome sequencing.</title>
        <authorList>
            <person name="Fukushima K."/>
        </authorList>
    </citation>
    <scope>NUCLEOTIDE SEQUENCE</scope>
    <source>
        <strain evidence="2">SING2019-196</strain>
    </source>
</reference>
<evidence type="ECO:0000313" key="2">
    <source>
        <dbReference type="EMBL" id="GMH17304.1"/>
    </source>
</evidence>
<evidence type="ECO:0000259" key="1">
    <source>
        <dbReference type="Pfam" id="PF03407"/>
    </source>
</evidence>
<dbReference type="InterPro" id="IPR005069">
    <property type="entry name" value="Nucl-diP-sugar_transferase"/>
</dbReference>